<evidence type="ECO:0000256" key="10">
    <source>
        <dbReference type="SAM" id="Phobius"/>
    </source>
</evidence>
<name>A0A1S1X2K7_9NEIS</name>
<dbReference type="PRINTS" id="PR00344">
    <property type="entry name" value="BCTRLSENSOR"/>
</dbReference>
<reference evidence="15 16" key="1">
    <citation type="submission" date="2016-09" db="EMBL/GenBank/DDBJ databases">
        <title>Chromobacterium muskegensis sp. nov., an insecticidal bacterium isolated from Sphagnum bogs.</title>
        <authorList>
            <person name="Sparks M.E."/>
            <person name="Blackburn M.B."/>
            <person name="Gundersen-Rindal D.E."/>
            <person name="Mitchell A."/>
            <person name="Farrar R."/>
            <person name="Kuhar D."/>
        </authorList>
    </citation>
    <scope>NUCLEOTIDE SEQUENCE [LARGE SCALE GENOMIC DNA]</scope>
    <source>
        <strain evidence="14 16">14B-1</strain>
        <strain evidence="13 15">37-2</strain>
    </source>
</reference>
<comment type="catalytic activity">
    <reaction evidence="1">
        <text>ATP + protein L-histidine = ADP + protein N-phospho-L-histidine.</text>
        <dbReference type="EC" id="2.7.13.3"/>
    </reaction>
</comment>
<dbReference type="Gene3D" id="6.10.340.10">
    <property type="match status" value="1"/>
</dbReference>
<dbReference type="InterPro" id="IPR004358">
    <property type="entry name" value="Sig_transdc_His_kin-like_C"/>
</dbReference>
<dbReference type="InterPro" id="IPR050351">
    <property type="entry name" value="BphY/WalK/GraS-like"/>
</dbReference>
<dbReference type="GO" id="GO:0000156">
    <property type="term" value="F:phosphorelay response regulator activity"/>
    <property type="evidence" value="ECO:0007669"/>
    <property type="project" value="TreeGrafter"/>
</dbReference>
<dbReference type="STRING" id="1903179.BI347_08820"/>
<protein>
    <recommendedName>
        <fullName evidence="3">histidine kinase</fullName>
        <ecNumber evidence="3">2.7.13.3</ecNumber>
    </recommendedName>
</protein>
<dbReference type="Pfam" id="PF00672">
    <property type="entry name" value="HAMP"/>
    <property type="match status" value="1"/>
</dbReference>
<dbReference type="CDD" id="cd00082">
    <property type="entry name" value="HisKA"/>
    <property type="match status" value="1"/>
</dbReference>
<dbReference type="EC" id="2.7.13.3" evidence="3"/>
<dbReference type="InterPro" id="IPR013656">
    <property type="entry name" value="PAS_4"/>
</dbReference>
<dbReference type="Pfam" id="PF02518">
    <property type="entry name" value="HATPase_c"/>
    <property type="match status" value="1"/>
</dbReference>
<dbReference type="SUPFAM" id="SSF158472">
    <property type="entry name" value="HAMP domain-like"/>
    <property type="match status" value="1"/>
</dbReference>
<evidence type="ECO:0000256" key="7">
    <source>
        <dbReference type="ARBA" id="ARBA00022777"/>
    </source>
</evidence>
<evidence type="ECO:0000313" key="14">
    <source>
        <dbReference type="EMBL" id="OHX18453.1"/>
    </source>
</evidence>
<dbReference type="SUPFAM" id="SSF47384">
    <property type="entry name" value="Homodimeric domain of signal transducing histidine kinase"/>
    <property type="match status" value="1"/>
</dbReference>
<feature type="domain" description="Histidine kinase" evidence="11">
    <location>
        <begin position="492"/>
        <end position="702"/>
    </location>
</feature>
<dbReference type="InterPro" id="IPR036890">
    <property type="entry name" value="HATPase_C_sf"/>
</dbReference>
<evidence type="ECO:0000256" key="4">
    <source>
        <dbReference type="ARBA" id="ARBA00022553"/>
    </source>
</evidence>
<evidence type="ECO:0000259" key="11">
    <source>
        <dbReference type="PROSITE" id="PS50109"/>
    </source>
</evidence>
<dbReference type="SMART" id="SM00387">
    <property type="entry name" value="HATPase_c"/>
    <property type="match status" value="1"/>
</dbReference>
<keyword evidence="9" id="KW-0902">Two-component regulatory system</keyword>
<dbReference type="GO" id="GO:0030295">
    <property type="term" value="F:protein kinase activator activity"/>
    <property type="evidence" value="ECO:0007669"/>
    <property type="project" value="TreeGrafter"/>
</dbReference>
<dbReference type="PANTHER" id="PTHR42878">
    <property type="entry name" value="TWO-COMPONENT HISTIDINE KINASE"/>
    <property type="match status" value="1"/>
</dbReference>
<keyword evidence="10" id="KW-1133">Transmembrane helix</keyword>
<dbReference type="GO" id="GO:0016020">
    <property type="term" value="C:membrane"/>
    <property type="evidence" value="ECO:0007669"/>
    <property type="project" value="UniProtKB-SubCell"/>
</dbReference>
<dbReference type="InterPro" id="IPR003661">
    <property type="entry name" value="HisK_dim/P_dom"/>
</dbReference>
<evidence type="ECO:0000256" key="3">
    <source>
        <dbReference type="ARBA" id="ARBA00012438"/>
    </source>
</evidence>
<feature type="transmembrane region" description="Helical" evidence="10">
    <location>
        <begin position="272"/>
        <end position="295"/>
    </location>
</feature>
<keyword evidence="6" id="KW-0547">Nucleotide-binding</keyword>
<dbReference type="Pfam" id="PF08448">
    <property type="entry name" value="PAS_4"/>
    <property type="match status" value="1"/>
</dbReference>
<keyword evidence="8" id="KW-0067">ATP-binding</keyword>
<dbReference type="GO" id="GO:0007234">
    <property type="term" value="P:osmosensory signaling via phosphorelay pathway"/>
    <property type="evidence" value="ECO:0007669"/>
    <property type="project" value="TreeGrafter"/>
</dbReference>
<dbReference type="Gene3D" id="1.10.287.130">
    <property type="match status" value="1"/>
</dbReference>
<dbReference type="PROSITE" id="PS50109">
    <property type="entry name" value="HIS_KIN"/>
    <property type="match status" value="1"/>
</dbReference>
<feature type="transmembrane region" description="Helical" evidence="10">
    <location>
        <begin position="32"/>
        <end position="56"/>
    </location>
</feature>
<dbReference type="InterPro" id="IPR003660">
    <property type="entry name" value="HAMP_dom"/>
</dbReference>
<dbReference type="Pfam" id="PF00512">
    <property type="entry name" value="HisKA"/>
    <property type="match status" value="1"/>
</dbReference>
<keyword evidence="10" id="KW-0472">Membrane</keyword>
<evidence type="ECO:0000256" key="6">
    <source>
        <dbReference type="ARBA" id="ARBA00022741"/>
    </source>
</evidence>
<evidence type="ECO:0000256" key="8">
    <source>
        <dbReference type="ARBA" id="ARBA00022840"/>
    </source>
</evidence>
<dbReference type="EMBL" id="MKCS01000001">
    <property type="protein sequence ID" value="OHX13608.1"/>
    <property type="molecule type" value="Genomic_DNA"/>
</dbReference>
<organism evidence="13 15">
    <name type="scientific">Chromobacterium sphagni</name>
    <dbReference type="NCBI Taxonomy" id="1903179"/>
    <lineage>
        <taxon>Bacteria</taxon>
        <taxon>Pseudomonadati</taxon>
        <taxon>Pseudomonadota</taxon>
        <taxon>Betaproteobacteria</taxon>
        <taxon>Neisseriales</taxon>
        <taxon>Chromobacteriaceae</taxon>
        <taxon>Chromobacterium</taxon>
    </lineage>
</organism>
<dbReference type="SUPFAM" id="SSF55785">
    <property type="entry name" value="PYP-like sensor domain (PAS domain)"/>
    <property type="match status" value="1"/>
</dbReference>
<accession>A0A1S1X2K7</accession>
<dbReference type="AlphaFoldDB" id="A0A1S1X2K7"/>
<keyword evidence="5" id="KW-0808">Transferase</keyword>
<dbReference type="PANTHER" id="PTHR42878:SF7">
    <property type="entry name" value="SENSOR HISTIDINE KINASE GLRK"/>
    <property type="match status" value="1"/>
</dbReference>
<feature type="transmembrane region" description="Helical" evidence="10">
    <location>
        <begin position="77"/>
        <end position="98"/>
    </location>
</feature>
<dbReference type="InterPro" id="IPR005467">
    <property type="entry name" value="His_kinase_dom"/>
</dbReference>
<evidence type="ECO:0000256" key="5">
    <source>
        <dbReference type="ARBA" id="ARBA00022679"/>
    </source>
</evidence>
<dbReference type="GO" id="GO:0005524">
    <property type="term" value="F:ATP binding"/>
    <property type="evidence" value="ECO:0007669"/>
    <property type="project" value="UniProtKB-KW"/>
</dbReference>
<dbReference type="InterPro" id="IPR035965">
    <property type="entry name" value="PAS-like_dom_sf"/>
</dbReference>
<evidence type="ECO:0000256" key="2">
    <source>
        <dbReference type="ARBA" id="ARBA00004370"/>
    </source>
</evidence>
<keyword evidence="16" id="KW-1185">Reference proteome</keyword>
<evidence type="ECO:0000259" key="12">
    <source>
        <dbReference type="PROSITE" id="PS50885"/>
    </source>
</evidence>
<keyword evidence="10" id="KW-0812">Transmembrane</keyword>
<keyword evidence="7 13" id="KW-0418">Kinase</keyword>
<dbReference type="SMART" id="SM00304">
    <property type="entry name" value="HAMP"/>
    <property type="match status" value="1"/>
</dbReference>
<dbReference type="OrthoDB" id="9815750at2"/>
<evidence type="ECO:0000313" key="16">
    <source>
        <dbReference type="Proteomes" id="UP000180280"/>
    </source>
</evidence>
<dbReference type="Proteomes" id="UP000180088">
    <property type="component" value="Unassembled WGS sequence"/>
</dbReference>
<dbReference type="PIRSF" id="PIRSF037532">
    <property type="entry name" value="STHK_NtrY"/>
    <property type="match status" value="1"/>
</dbReference>
<dbReference type="Gene3D" id="3.30.565.10">
    <property type="entry name" value="Histidine kinase-like ATPase, C-terminal domain"/>
    <property type="match status" value="1"/>
</dbReference>
<dbReference type="RefSeq" id="WP_071114207.1">
    <property type="nucleotide sequence ID" value="NZ_MKCS01000001.1"/>
</dbReference>
<dbReference type="SMART" id="SM00388">
    <property type="entry name" value="HisKA"/>
    <property type="match status" value="1"/>
</dbReference>
<dbReference type="InterPro" id="IPR036097">
    <property type="entry name" value="HisK_dim/P_sf"/>
</dbReference>
<sequence>MRYATIAMATLGAILLYLLAVATGNASKLNDYYWWVFGLNSLLLLALLSVVGRQLWRLRQRVRNRVFGAKLTQKLALMFAGVALVPGLLVFTVSAQFLTRSIESWFDVRVEAALDRGLVLGRSALNYVLDDVGRKSKLVLEEVEPLPDNLLPARLERLREQLGLREIAIFDRGNGQMLAFASASSRPPPQGPARETLRAVKLRSPQQSIENDGNSGLVLRVLLAYRMPDEQVRVLQLQQMAPADISRDAEQIESARSEYRQLLLSRQGLRTFYMLTLALAVLLALTAALAFALFLSERLSAPLSELAAGTRAVAQGDFSKRHPVYRRDELGMLTTLFNRMTQQLDEARQVADKSRGELEGGKLYLESILANLSAGVIAFGRDWQIRAANTSASRILGVEFTHLAEHRFPEWGEVMPAVAPLVATVMEHADSDVESDWQTQLNYETSQGERTLLVRGARLPEHSSDGYVLVFDDITELARAQRDAAWGEVAKRLAHEIRNPLTPIQLSAERLAMKLADKLDGNDADMLKRSTDTIIKQVGALKSMVDAFRDYARAPRIKLVKLDLNQVIREVMTLYESNPAVKIALDEVPLMIMGDAALLRQVLHNLMQNAQDAVLDVGIPMIQISSRQEEGNVLVCVEDNGAGFNPDILRRAFEPYVTSKAKGTGLGLAVVKKIMEEHHGQVILGNAEQQGARVLLSLPLLEA</sequence>
<feature type="domain" description="HAMP" evidence="12">
    <location>
        <begin position="297"/>
        <end position="349"/>
    </location>
</feature>
<dbReference type="SUPFAM" id="SSF55874">
    <property type="entry name" value="ATPase domain of HSP90 chaperone/DNA topoisomerase II/histidine kinase"/>
    <property type="match status" value="1"/>
</dbReference>
<dbReference type="InterPro" id="IPR003594">
    <property type="entry name" value="HATPase_dom"/>
</dbReference>
<evidence type="ECO:0000256" key="9">
    <source>
        <dbReference type="ARBA" id="ARBA00023012"/>
    </source>
</evidence>
<keyword evidence="4" id="KW-0597">Phosphoprotein</keyword>
<evidence type="ECO:0000313" key="13">
    <source>
        <dbReference type="EMBL" id="OHX13608.1"/>
    </source>
</evidence>
<gene>
    <name evidence="14" type="ORF">BI344_20300</name>
    <name evidence="13" type="ORF">BI347_08820</name>
</gene>
<dbReference type="Gene3D" id="3.30.450.20">
    <property type="entry name" value="PAS domain"/>
    <property type="match status" value="1"/>
</dbReference>
<dbReference type="PROSITE" id="PS50885">
    <property type="entry name" value="HAMP"/>
    <property type="match status" value="1"/>
</dbReference>
<dbReference type="CDD" id="cd06225">
    <property type="entry name" value="HAMP"/>
    <property type="match status" value="1"/>
</dbReference>
<proteinExistence type="predicted"/>
<evidence type="ECO:0000256" key="1">
    <source>
        <dbReference type="ARBA" id="ARBA00000085"/>
    </source>
</evidence>
<dbReference type="GO" id="GO:0000155">
    <property type="term" value="F:phosphorelay sensor kinase activity"/>
    <property type="evidence" value="ECO:0007669"/>
    <property type="project" value="InterPro"/>
</dbReference>
<dbReference type="InterPro" id="IPR017232">
    <property type="entry name" value="NtrY"/>
</dbReference>
<dbReference type="EMBL" id="MKCT01000059">
    <property type="protein sequence ID" value="OHX18453.1"/>
    <property type="molecule type" value="Genomic_DNA"/>
</dbReference>
<dbReference type="Proteomes" id="UP000180280">
    <property type="component" value="Unassembled WGS sequence"/>
</dbReference>
<evidence type="ECO:0000313" key="15">
    <source>
        <dbReference type="Proteomes" id="UP000180088"/>
    </source>
</evidence>
<comment type="caution">
    <text evidence="13">The sequence shown here is derived from an EMBL/GenBank/DDBJ whole genome shotgun (WGS) entry which is preliminary data.</text>
</comment>
<comment type="subcellular location">
    <subcellularLocation>
        <location evidence="2">Membrane</location>
    </subcellularLocation>
</comment>